<sequence length="499" mass="53047">MHPSPPPQRPGPAQPPVPEYQPRPRFDAVPDRAQWRYRPRRALWESRAVRVGALVILLALCGLVILALVRQQTGTRGFVVGLGLAVLPVPLLVAAFCWLDRVEPEPWRNLAFAFAWGACAATLVAILANGLAVRWIVARAGVSSAGDADTWGAAVVAPVVEESAKAAALLLLFVFRRRDFHGIVDGVVIAGITATGFAFTENILFLGTAFGEDEALGNSGFESVTAQTFIVRIVLSPFAHPLFTSLTGIGFGLVAQLTPRARAGRVLLPLSGLATAMGLHSVWNGSTSLGGHGFIAVYALFMVPLFVVLTTVVIRSRAGELRAVREYLPAYVAAGWLAPAEPHALSSMRARAVARRLARRTHGAPAARAVSEYQSFATALAFLRRRAHQGAAGADFAVREQELLHHLWQRKALARPALLHAAAVTAPVAPPRWQPYGPGMPYGPGPGGPGVPYQPGQPGTWTGPQPGPQPGPWPPGHQPQPGPYAPYGHGSYGPGSRGH</sequence>
<evidence type="ECO:0000313" key="4">
    <source>
        <dbReference type="Proteomes" id="UP000028058"/>
    </source>
</evidence>
<dbReference type="RefSeq" id="WP_043473178.1">
    <property type="nucleotide sequence ID" value="NZ_CP134822.1"/>
</dbReference>
<dbReference type="Pfam" id="PF13367">
    <property type="entry name" value="PrsW-protease"/>
    <property type="match status" value="1"/>
</dbReference>
<gene>
    <name evidence="3" type="ORF">SFRA_028940</name>
</gene>
<accession>A0A3R7FKS7</accession>
<protein>
    <submittedName>
        <fullName evidence="3">PrsW family intramembrane metalloprotease</fullName>
    </submittedName>
</protein>
<keyword evidence="2" id="KW-0472">Membrane</keyword>
<feature type="transmembrane region" description="Helical" evidence="2">
    <location>
        <begin position="187"/>
        <end position="209"/>
    </location>
</feature>
<dbReference type="OrthoDB" id="9785431at2"/>
<dbReference type="EMBL" id="JNAD02000018">
    <property type="protein sequence ID" value="RKM91166.1"/>
    <property type="molecule type" value="Genomic_DNA"/>
</dbReference>
<proteinExistence type="predicted"/>
<evidence type="ECO:0000256" key="2">
    <source>
        <dbReference type="SAM" id="Phobius"/>
    </source>
</evidence>
<organism evidence="3 4">
    <name type="scientific">Streptomyces xinghaiensis</name>
    <dbReference type="NCBI Taxonomy" id="1038928"/>
    <lineage>
        <taxon>Bacteria</taxon>
        <taxon>Bacillati</taxon>
        <taxon>Actinomycetota</taxon>
        <taxon>Actinomycetes</taxon>
        <taxon>Kitasatosporales</taxon>
        <taxon>Streptomycetaceae</taxon>
        <taxon>Streptomyces</taxon>
    </lineage>
</organism>
<dbReference type="PANTHER" id="PTHR36844">
    <property type="entry name" value="PROTEASE PRSW"/>
    <property type="match status" value="1"/>
</dbReference>
<feature type="transmembrane region" description="Helical" evidence="2">
    <location>
        <begin position="110"/>
        <end position="131"/>
    </location>
</feature>
<feature type="compositionally biased region" description="Pro residues" evidence="1">
    <location>
        <begin position="1"/>
        <end position="21"/>
    </location>
</feature>
<keyword evidence="3" id="KW-0645">Protease</keyword>
<evidence type="ECO:0000313" key="3">
    <source>
        <dbReference type="EMBL" id="RKM91166.1"/>
    </source>
</evidence>
<feature type="transmembrane region" description="Helical" evidence="2">
    <location>
        <begin position="48"/>
        <end position="69"/>
    </location>
</feature>
<feature type="compositionally biased region" description="Pro residues" evidence="1">
    <location>
        <begin position="465"/>
        <end position="484"/>
    </location>
</feature>
<keyword evidence="2" id="KW-1133">Transmembrane helix</keyword>
<dbReference type="Proteomes" id="UP000028058">
    <property type="component" value="Unassembled WGS sequence"/>
</dbReference>
<feature type="compositionally biased region" description="Gly residues" evidence="1">
    <location>
        <begin position="490"/>
        <end position="499"/>
    </location>
</feature>
<dbReference type="GO" id="GO:0006508">
    <property type="term" value="P:proteolysis"/>
    <property type="evidence" value="ECO:0007669"/>
    <property type="project" value="UniProtKB-KW"/>
</dbReference>
<dbReference type="PANTHER" id="PTHR36844:SF1">
    <property type="entry name" value="PROTEASE PRSW"/>
    <property type="match status" value="1"/>
</dbReference>
<keyword evidence="2" id="KW-0812">Transmembrane</keyword>
<feature type="compositionally biased region" description="Low complexity" evidence="1">
    <location>
        <begin position="451"/>
        <end position="464"/>
    </location>
</feature>
<keyword evidence="3" id="KW-0378">Hydrolase</keyword>
<feature type="transmembrane region" description="Helical" evidence="2">
    <location>
        <begin position="266"/>
        <end position="283"/>
    </location>
</feature>
<reference evidence="3 4" key="1">
    <citation type="journal article" date="2014" name="Genome Announc.">
        <title>Draft Genome Sequence of Streptomyces fradiae ATCC 19609, a Strain Highly Sensitive to Antibiotics.</title>
        <authorList>
            <person name="Bekker O.B."/>
            <person name="Klimina K.M."/>
            <person name="Vatlin A.A."/>
            <person name="Zakharevich N.V."/>
            <person name="Kasianov A.S."/>
            <person name="Danilenko V.N."/>
        </authorList>
    </citation>
    <scope>NUCLEOTIDE SEQUENCE [LARGE SCALE GENOMIC DNA]</scope>
    <source>
        <strain evidence="3 4">ATCC 19609</strain>
    </source>
</reference>
<feature type="transmembrane region" description="Helical" evidence="2">
    <location>
        <begin position="75"/>
        <end position="98"/>
    </location>
</feature>
<dbReference type="AlphaFoldDB" id="A0A3R7FKS7"/>
<comment type="caution">
    <text evidence="3">The sequence shown here is derived from an EMBL/GenBank/DDBJ whole genome shotgun (WGS) entry which is preliminary data.</text>
</comment>
<feature type="region of interest" description="Disordered" evidence="1">
    <location>
        <begin position="1"/>
        <end position="25"/>
    </location>
</feature>
<feature type="region of interest" description="Disordered" evidence="1">
    <location>
        <begin position="439"/>
        <end position="499"/>
    </location>
</feature>
<dbReference type="GO" id="GO:0008237">
    <property type="term" value="F:metallopeptidase activity"/>
    <property type="evidence" value="ECO:0007669"/>
    <property type="project" value="UniProtKB-KW"/>
</dbReference>
<feature type="transmembrane region" description="Helical" evidence="2">
    <location>
        <begin position="229"/>
        <end position="254"/>
    </location>
</feature>
<keyword evidence="3" id="KW-0482">Metalloprotease</keyword>
<evidence type="ECO:0000256" key="1">
    <source>
        <dbReference type="SAM" id="MobiDB-lite"/>
    </source>
</evidence>
<keyword evidence="4" id="KW-1185">Reference proteome</keyword>
<dbReference type="InterPro" id="IPR026898">
    <property type="entry name" value="PrsW"/>
</dbReference>
<feature type="transmembrane region" description="Helical" evidence="2">
    <location>
        <begin position="295"/>
        <end position="314"/>
    </location>
</feature>
<name>A0A3R7FKS7_9ACTN</name>